<name>A0AA36DM04_CYLNA</name>
<sequence length="137" mass="15241">MLISAAIAIVIATAVSSPVVGQDGPEQCQIFRTREDVELNREILTAVESTIYARNLEFCCSCASDRSSGTGHWISRRVGMSYAEVDDIVDQIRNALITAFNRRKKLLFACKNRDRPVTVCRISSCISQKIACNLREI</sequence>
<feature type="chain" id="PRO_5041469476" evidence="1">
    <location>
        <begin position="22"/>
        <end position="137"/>
    </location>
</feature>
<evidence type="ECO:0000313" key="3">
    <source>
        <dbReference type="Proteomes" id="UP001176961"/>
    </source>
</evidence>
<feature type="signal peptide" evidence="1">
    <location>
        <begin position="1"/>
        <end position="21"/>
    </location>
</feature>
<evidence type="ECO:0000256" key="1">
    <source>
        <dbReference type="SAM" id="SignalP"/>
    </source>
</evidence>
<keyword evidence="3" id="KW-1185">Reference proteome</keyword>
<reference evidence="2" key="1">
    <citation type="submission" date="2023-07" db="EMBL/GenBank/DDBJ databases">
        <authorList>
            <consortium name="CYATHOMIX"/>
        </authorList>
    </citation>
    <scope>NUCLEOTIDE SEQUENCE</scope>
    <source>
        <strain evidence="2">N/A</strain>
    </source>
</reference>
<gene>
    <name evidence="2" type="ORF">CYNAS_LOCUS1017</name>
</gene>
<dbReference type="AlphaFoldDB" id="A0AA36DM04"/>
<comment type="caution">
    <text evidence="2">The sequence shown here is derived from an EMBL/GenBank/DDBJ whole genome shotgun (WGS) entry which is preliminary data.</text>
</comment>
<dbReference type="Proteomes" id="UP001176961">
    <property type="component" value="Unassembled WGS sequence"/>
</dbReference>
<accession>A0AA36DM04</accession>
<keyword evidence="1" id="KW-0732">Signal</keyword>
<protein>
    <submittedName>
        <fullName evidence="2">Uncharacterized protein</fullName>
    </submittedName>
</protein>
<proteinExistence type="predicted"/>
<dbReference type="EMBL" id="CATQJL010000001">
    <property type="protein sequence ID" value="CAJ0589034.1"/>
    <property type="molecule type" value="Genomic_DNA"/>
</dbReference>
<organism evidence="2 3">
    <name type="scientific">Cylicocyclus nassatus</name>
    <name type="common">Nematode worm</name>
    <dbReference type="NCBI Taxonomy" id="53992"/>
    <lineage>
        <taxon>Eukaryota</taxon>
        <taxon>Metazoa</taxon>
        <taxon>Ecdysozoa</taxon>
        <taxon>Nematoda</taxon>
        <taxon>Chromadorea</taxon>
        <taxon>Rhabditida</taxon>
        <taxon>Rhabditina</taxon>
        <taxon>Rhabditomorpha</taxon>
        <taxon>Strongyloidea</taxon>
        <taxon>Strongylidae</taxon>
        <taxon>Cylicocyclus</taxon>
    </lineage>
</organism>
<evidence type="ECO:0000313" key="2">
    <source>
        <dbReference type="EMBL" id="CAJ0589034.1"/>
    </source>
</evidence>